<evidence type="ECO:0000313" key="2">
    <source>
        <dbReference type="EMBL" id="KAG5536190.1"/>
    </source>
</evidence>
<proteinExistence type="predicted"/>
<dbReference type="AlphaFoldDB" id="A0AAV6JAH3"/>
<accession>A0AAV6JAH3</accession>
<keyword evidence="3" id="KW-1185">Reference proteome</keyword>
<name>A0AAV6JAH3_9ERIC</name>
<feature type="region of interest" description="Disordered" evidence="1">
    <location>
        <begin position="20"/>
        <end position="159"/>
    </location>
</feature>
<sequence length="159" mass="16223">MVKDLEMIMAEKMIIAEERGLVPCTTSGREKDKNTGSDRGVRGGKTASGGREKGTRGRGGRGKVGGRGGGAQKIGRGGTMVVGRTSRGGDPAAKKGQMVVGGRGRGRGGSTPALSGVDIKERCEQNGGNIGKGKEPTIGKGKEPVIAKANVPIPSQLRT</sequence>
<reference evidence="2" key="1">
    <citation type="submission" date="2020-08" db="EMBL/GenBank/DDBJ databases">
        <title>Plant Genome Project.</title>
        <authorList>
            <person name="Zhang R.-G."/>
        </authorList>
    </citation>
    <scope>NUCLEOTIDE SEQUENCE</scope>
    <source>
        <strain evidence="2">WSP0</strain>
        <tissue evidence="2">Leaf</tissue>
    </source>
</reference>
<organism evidence="2 3">
    <name type="scientific">Rhododendron griersonianum</name>
    <dbReference type="NCBI Taxonomy" id="479676"/>
    <lineage>
        <taxon>Eukaryota</taxon>
        <taxon>Viridiplantae</taxon>
        <taxon>Streptophyta</taxon>
        <taxon>Embryophyta</taxon>
        <taxon>Tracheophyta</taxon>
        <taxon>Spermatophyta</taxon>
        <taxon>Magnoliopsida</taxon>
        <taxon>eudicotyledons</taxon>
        <taxon>Gunneridae</taxon>
        <taxon>Pentapetalae</taxon>
        <taxon>asterids</taxon>
        <taxon>Ericales</taxon>
        <taxon>Ericaceae</taxon>
        <taxon>Ericoideae</taxon>
        <taxon>Rhodoreae</taxon>
        <taxon>Rhododendron</taxon>
    </lineage>
</organism>
<dbReference type="EMBL" id="JACTNZ010000008">
    <property type="protein sequence ID" value="KAG5536190.1"/>
    <property type="molecule type" value="Genomic_DNA"/>
</dbReference>
<gene>
    <name evidence="2" type="ORF">RHGRI_023844</name>
</gene>
<feature type="compositionally biased region" description="Basic and acidic residues" evidence="1">
    <location>
        <begin position="28"/>
        <end position="41"/>
    </location>
</feature>
<evidence type="ECO:0000313" key="3">
    <source>
        <dbReference type="Proteomes" id="UP000823749"/>
    </source>
</evidence>
<feature type="compositionally biased region" description="Basic and acidic residues" evidence="1">
    <location>
        <begin position="132"/>
        <end position="145"/>
    </location>
</feature>
<protein>
    <submittedName>
        <fullName evidence="2">Uncharacterized protein</fullName>
    </submittedName>
</protein>
<evidence type="ECO:0000256" key="1">
    <source>
        <dbReference type="SAM" id="MobiDB-lite"/>
    </source>
</evidence>
<comment type="caution">
    <text evidence="2">The sequence shown here is derived from an EMBL/GenBank/DDBJ whole genome shotgun (WGS) entry which is preliminary data.</text>
</comment>
<feature type="compositionally biased region" description="Gly residues" evidence="1">
    <location>
        <begin position="62"/>
        <end position="80"/>
    </location>
</feature>
<feature type="compositionally biased region" description="Gly residues" evidence="1">
    <location>
        <begin position="99"/>
        <end position="109"/>
    </location>
</feature>
<dbReference type="Proteomes" id="UP000823749">
    <property type="component" value="Chromosome 8"/>
</dbReference>